<keyword evidence="5 14" id="KW-0863">Zinc-finger</keyword>
<feature type="signal peptide" evidence="15">
    <location>
        <begin position="1"/>
        <end position="18"/>
    </location>
</feature>
<dbReference type="GO" id="GO:0008270">
    <property type="term" value="F:zinc ion binding"/>
    <property type="evidence" value="ECO:0007669"/>
    <property type="project" value="UniProtKB-KW"/>
</dbReference>
<evidence type="ECO:0000256" key="2">
    <source>
        <dbReference type="ARBA" id="ARBA00022491"/>
    </source>
</evidence>
<keyword evidence="10" id="KW-0539">Nucleus</keyword>
<dbReference type="STRING" id="244447.ENSCSEP00000027412"/>
<evidence type="ECO:0000259" key="16">
    <source>
        <dbReference type="PROSITE" id="PS50157"/>
    </source>
</evidence>
<dbReference type="InterPro" id="IPR050589">
    <property type="entry name" value="Ikaros_C2H2-ZF"/>
</dbReference>
<dbReference type="OMA" id="APRCEQN"/>
<evidence type="ECO:0000256" key="1">
    <source>
        <dbReference type="ARBA" id="ARBA00004123"/>
    </source>
</evidence>
<evidence type="ECO:0000256" key="4">
    <source>
        <dbReference type="ARBA" id="ARBA00022737"/>
    </source>
</evidence>
<dbReference type="GO" id="GO:0003700">
    <property type="term" value="F:DNA-binding transcription factor activity"/>
    <property type="evidence" value="ECO:0007669"/>
    <property type="project" value="TreeGrafter"/>
</dbReference>
<reference evidence="17 18" key="1">
    <citation type="journal article" date="2014" name="Nat. Genet.">
        <title>Whole-genome sequence of a flatfish provides insights into ZW sex chromosome evolution and adaptation to a benthic lifestyle.</title>
        <authorList>
            <person name="Chen S."/>
            <person name="Zhang G."/>
            <person name="Shao C."/>
            <person name="Huang Q."/>
            <person name="Liu G."/>
            <person name="Zhang P."/>
            <person name="Song W."/>
            <person name="An N."/>
            <person name="Chalopin D."/>
            <person name="Volff J.N."/>
            <person name="Hong Y."/>
            <person name="Li Q."/>
            <person name="Sha Z."/>
            <person name="Zhou H."/>
            <person name="Xie M."/>
            <person name="Yu Q."/>
            <person name="Liu Y."/>
            <person name="Xiang H."/>
            <person name="Wang N."/>
            <person name="Wu K."/>
            <person name="Yang C."/>
            <person name="Zhou Q."/>
            <person name="Liao X."/>
            <person name="Yang L."/>
            <person name="Hu Q."/>
            <person name="Zhang J."/>
            <person name="Meng L."/>
            <person name="Jin L."/>
            <person name="Tian Y."/>
            <person name="Lian J."/>
            <person name="Yang J."/>
            <person name="Miao G."/>
            <person name="Liu S."/>
            <person name="Liang Z."/>
            <person name="Yan F."/>
            <person name="Li Y."/>
            <person name="Sun B."/>
            <person name="Zhang H."/>
            <person name="Zhang J."/>
            <person name="Zhu Y."/>
            <person name="Du M."/>
            <person name="Zhao Y."/>
            <person name="Schartl M."/>
            <person name="Tang Q."/>
            <person name="Wang J."/>
        </authorList>
    </citation>
    <scope>NUCLEOTIDE SEQUENCE</scope>
</reference>
<feature type="chain" id="PRO_5018011155" description="Zinc finger protein Pegasus" evidence="15">
    <location>
        <begin position="19"/>
        <end position="489"/>
    </location>
</feature>
<keyword evidence="8" id="KW-0238">DNA-binding</keyword>
<keyword evidence="6" id="KW-0862">Zinc</keyword>
<name>A0A3P8WLR4_CYNSE</name>
<dbReference type="Gene3D" id="3.30.160.60">
    <property type="entry name" value="Classic Zinc Finger"/>
    <property type="match status" value="4"/>
</dbReference>
<dbReference type="PANTHER" id="PTHR24404">
    <property type="entry name" value="ZINC FINGER PROTEIN"/>
    <property type="match status" value="1"/>
</dbReference>
<evidence type="ECO:0000256" key="6">
    <source>
        <dbReference type="ARBA" id="ARBA00022833"/>
    </source>
</evidence>
<dbReference type="PROSITE" id="PS00028">
    <property type="entry name" value="ZINC_FINGER_C2H2_1"/>
    <property type="match status" value="3"/>
</dbReference>
<evidence type="ECO:0000256" key="5">
    <source>
        <dbReference type="ARBA" id="ARBA00022771"/>
    </source>
</evidence>
<feature type="domain" description="C2H2-type" evidence="16">
    <location>
        <begin position="219"/>
        <end position="242"/>
    </location>
</feature>
<keyword evidence="4" id="KW-0677">Repeat</keyword>
<dbReference type="GO" id="GO:0005634">
    <property type="term" value="C:nucleus"/>
    <property type="evidence" value="ECO:0007669"/>
    <property type="project" value="UniProtKB-SubCell"/>
</dbReference>
<dbReference type="GO" id="GO:0000978">
    <property type="term" value="F:RNA polymerase II cis-regulatory region sequence-specific DNA binding"/>
    <property type="evidence" value="ECO:0007669"/>
    <property type="project" value="TreeGrafter"/>
</dbReference>
<dbReference type="Proteomes" id="UP000265120">
    <property type="component" value="Chromosome 8"/>
</dbReference>
<evidence type="ECO:0000313" key="18">
    <source>
        <dbReference type="Proteomes" id="UP000265120"/>
    </source>
</evidence>
<evidence type="ECO:0000256" key="3">
    <source>
        <dbReference type="ARBA" id="ARBA00022723"/>
    </source>
</evidence>
<feature type="domain" description="C2H2-type" evidence="16">
    <location>
        <begin position="435"/>
        <end position="462"/>
    </location>
</feature>
<reference evidence="17" key="3">
    <citation type="submission" date="2025-09" db="UniProtKB">
        <authorList>
            <consortium name="Ensembl"/>
        </authorList>
    </citation>
    <scope>IDENTIFICATION</scope>
</reference>
<dbReference type="FunFam" id="3.30.160.60:FF:001097">
    <property type="entry name" value="IKAROS family zinc finger 5"/>
    <property type="match status" value="1"/>
</dbReference>
<keyword evidence="7" id="KW-0805">Transcription regulation</keyword>
<feature type="domain" description="C2H2-type" evidence="16">
    <location>
        <begin position="163"/>
        <end position="190"/>
    </location>
</feature>
<dbReference type="InParanoid" id="A0A3P8WLR4"/>
<evidence type="ECO:0000256" key="15">
    <source>
        <dbReference type="SAM" id="SignalP"/>
    </source>
</evidence>
<dbReference type="InterPro" id="IPR036236">
    <property type="entry name" value="Znf_C2H2_sf"/>
</dbReference>
<feature type="domain" description="C2H2-type" evidence="16">
    <location>
        <begin position="191"/>
        <end position="218"/>
    </location>
</feature>
<protein>
    <recommendedName>
        <fullName evidence="12">Zinc finger protein Pegasus</fullName>
    </recommendedName>
    <alternativeName>
        <fullName evidence="13">Ikaros family zinc finger protein 5</fullName>
    </alternativeName>
</protein>
<evidence type="ECO:0000256" key="11">
    <source>
        <dbReference type="ARBA" id="ARBA00038390"/>
    </source>
</evidence>
<evidence type="ECO:0000256" key="12">
    <source>
        <dbReference type="ARBA" id="ARBA00040442"/>
    </source>
</evidence>
<reference evidence="17" key="2">
    <citation type="submission" date="2025-08" db="UniProtKB">
        <authorList>
            <consortium name="Ensembl"/>
        </authorList>
    </citation>
    <scope>IDENTIFICATION</scope>
</reference>
<evidence type="ECO:0000256" key="13">
    <source>
        <dbReference type="ARBA" id="ARBA00043251"/>
    </source>
</evidence>
<comment type="subcellular location">
    <subcellularLocation>
        <location evidence="1">Nucleus</location>
    </subcellularLocation>
</comment>
<keyword evidence="15" id="KW-0732">Signal</keyword>
<keyword evidence="3" id="KW-0479">Metal-binding</keyword>
<evidence type="ECO:0000313" key="17">
    <source>
        <dbReference type="Ensembl" id="ENSCSEP00000027412.1"/>
    </source>
</evidence>
<proteinExistence type="inferred from homology"/>
<keyword evidence="2" id="KW-0678">Repressor</keyword>
<dbReference type="SUPFAM" id="SSF57667">
    <property type="entry name" value="beta-beta-alpha zinc fingers"/>
    <property type="match status" value="3"/>
</dbReference>
<dbReference type="InterPro" id="IPR013087">
    <property type="entry name" value="Znf_C2H2_type"/>
</dbReference>
<evidence type="ECO:0000256" key="14">
    <source>
        <dbReference type="PROSITE-ProRule" id="PRU00042"/>
    </source>
</evidence>
<dbReference type="FunFam" id="3.30.160.60:FF:000402">
    <property type="entry name" value="IKAROS family zinc finger 5"/>
    <property type="match status" value="1"/>
</dbReference>
<dbReference type="GeneTree" id="ENSGT00940000155035"/>
<organism evidence="17 18">
    <name type="scientific">Cynoglossus semilaevis</name>
    <name type="common">Tongue sole</name>
    <dbReference type="NCBI Taxonomy" id="244447"/>
    <lineage>
        <taxon>Eukaryota</taxon>
        <taxon>Metazoa</taxon>
        <taxon>Chordata</taxon>
        <taxon>Craniata</taxon>
        <taxon>Vertebrata</taxon>
        <taxon>Euteleostomi</taxon>
        <taxon>Actinopterygii</taxon>
        <taxon>Neopterygii</taxon>
        <taxon>Teleostei</taxon>
        <taxon>Neoteleostei</taxon>
        <taxon>Acanthomorphata</taxon>
        <taxon>Carangaria</taxon>
        <taxon>Pleuronectiformes</taxon>
        <taxon>Pleuronectoidei</taxon>
        <taxon>Cynoglossidae</taxon>
        <taxon>Cynoglossinae</taxon>
        <taxon>Cynoglossus</taxon>
    </lineage>
</organism>
<keyword evidence="18" id="KW-1185">Reference proteome</keyword>
<keyword evidence="9" id="KW-0804">Transcription</keyword>
<dbReference type="Ensembl" id="ENSCSET00000027780.1">
    <property type="protein sequence ID" value="ENSCSEP00000027412.1"/>
    <property type="gene ID" value="ENSCSEG00000017519.1"/>
</dbReference>
<sequence>MLSATVCLFLSVVNKVTSYLLPSSWSPPLNTSVVEGKRPHLLLRLGQVWWTSFSTLPAMCSMAARSACSTKVNNRWEDMEEIKTEPVDFVKEFQEYLTQQTQHVNMISGSVCGEKEAAETFQTAAPRVEQNGLDPPSVEVSLSMEEGSDVQMDGLERTCDGKYKCSYCSYANKGMARLIEHIRIHTGEKPHRCQLCPFASAYERHLEAHMRSHTGEKPYKCDQCAFRCSDRSNLSHHRRRRHKLLPTRVVRSAFSNKRILSSLQKRTGSLGFSRRLLLNLNPGSLPKSGYLNDLPHKIHYNLNSSEYKNHPKVNEDDVHDRGANGLTFNNPLDQLSTLAGQLADFHPESQTLESPDRASLEDEKPILIRQVSGEEVSLCSNGVQTPAPPSSGHRDCSPVSGLCFENGNAPPASVSDSQSSTPSPTLTLSEQQLMYKCQHCDINFSDNILYTIHMGCHGYENPFQCNICGHMCSDKYDFACHFARGQHKK</sequence>
<evidence type="ECO:0000256" key="7">
    <source>
        <dbReference type="ARBA" id="ARBA00023015"/>
    </source>
</evidence>
<evidence type="ECO:0000256" key="10">
    <source>
        <dbReference type="ARBA" id="ARBA00023242"/>
    </source>
</evidence>
<dbReference type="SMART" id="SM00355">
    <property type="entry name" value="ZnF_C2H2"/>
    <property type="match status" value="5"/>
</dbReference>
<dbReference type="PROSITE" id="PS50157">
    <property type="entry name" value="ZINC_FINGER_C2H2_2"/>
    <property type="match status" value="4"/>
</dbReference>
<evidence type="ECO:0000256" key="8">
    <source>
        <dbReference type="ARBA" id="ARBA00023125"/>
    </source>
</evidence>
<evidence type="ECO:0000256" key="9">
    <source>
        <dbReference type="ARBA" id="ARBA00023163"/>
    </source>
</evidence>
<dbReference type="AlphaFoldDB" id="A0A3P8WLR4"/>
<dbReference type="GO" id="GO:0006357">
    <property type="term" value="P:regulation of transcription by RNA polymerase II"/>
    <property type="evidence" value="ECO:0007669"/>
    <property type="project" value="TreeGrafter"/>
</dbReference>
<accession>A0A3P8WLR4</accession>
<comment type="similarity">
    <text evidence="11">Belongs to the Ikaros C2H2-type zinc-finger protein family.</text>
</comment>
<dbReference type="FunFam" id="3.30.160.60:FF:000924">
    <property type="entry name" value="IKAROS family zinc finger 5"/>
    <property type="match status" value="1"/>
</dbReference>
<dbReference type="PANTHER" id="PTHR24404:SF55">
    <property type="entry name" value="ZINC FINGER PROTEIN PEGASUS"/>
    <property type="match status" value="1"/>
</dbReference>